<reference evidence="2" key="1">
    <citation type="submission" date="2018-01" db="EMBL/GenBank/DDBJ databases">
        <title>Comparative genomics of Mycobacterium mucogenicum and Mycobacterium neoaurum clade members emphasizing tRNA and non-coding RNA.</title>
        <authorList>
            <person name="Behra P.R.K."/>
            <person name="Pettersson B.M.F."/>
            <person name="Das S."/>
            <person name="Dasgupta S."/>
            <person name="Kirsebom L.A."/>
        </authorList>
    </citation>
    <scope>NUCLEOTIDE SEQUENCE</scope>
    <source>
        <strain evidence="2">DSM 44124</strain>
    </source>
</reference>
<organism evidence="2">
    <name type="scientific">Mycolicibacterium mucogenicum DSM 44124</name>
    <dbReference type="NCBI Taxonomy" id="1226753"/>
    <lineage>
        <taxon>Bacteria</taxon>
        <taxon>Bacillati</taxon>
        <taxon>Actinomycetota</taxon>
        <taxon>Actinomycetes</taxon>
        <taxon>Mycobacteriales</taxon>
        <taxon>Mycobacteriaceae</taxon>
        <taxon>Mycolicibacterium</taxon>
    </lineage>
</organism>
<evidence type="ECO:0000256" key="1">
    <source>
        <dbReference type="SAM" id="MobiDB-lite"/>
    </source>
</evidence>
<feature type="region of interest" description="Disordered" evidence="1">
    <location>
        <begin position="49"/>
        <end position="70"/>
    </location>
</feature>
<name>A0A8H2PGJ0_MYCMU</name>
<evidence type="ECO:0000313" key="2">
    <source>
        <dbReference type="EMBL" id="TLH53671.1"/>
    </source>
</evidence>
<comment type="caution">
    <text evidence="2">The sequence shown here is derived from an EMBL/GenBank/DDBJ whole genome shotgun (WGS) entry which is preliminary data.</text>
</comment>
<dbReference type="AlphaFoldDB" id="A0A8H2PGJ0"/>
<dbReference type="EMBL" id="POTL01000001">
    <property type="protein sequence ID" value="TLH53671.1"/>
    <property type="molecule type" value="Genomic_DNA"/>
</dbReference>
<protein>
    <submittedName>
        <fullName evidence="2">Uncharacterized protein</fullName>
    </submittedName>
</protein>
<proteinExistence type="predicted"/>
<gene>
    <name evidence="2" type="ORF">C1S78_16125</name>
</gene>
<accession>A0A8H2PGJ0</accession>
<sequence length="1088" mass="120168">MLTEMNTARPPVGVDDHRRLLIAERLAALSMFCGAGSYAPSTLPVNDRGMRSPHLAASSVPTEGEPDLAGSPLSVTDIREVLGTALFAAAGQGTVSFMHQSYAEFLAAQYLARRGVTGRRLISILGADVNGLVPGSMIEVLGWLLASNTAVPGLLISNNATQLLNTTGLEVVGDEVRRRIVDAILDGAADGLIDEGWRADTSGLAHASLATQLRDAGKCASNHWVSFWICRIARQCSVFEAADDLLSVALNPTCPYAIRREAVRAFAEVAPPARMSELLPLLNLDSSEDPFDEIHAATLRAVLSGSIDFDRIRGSIRPKRTSNYVGAYDFLLTELPTLLPIDGVVPTLVDAYAKRGDRSDHTFDDLLAGLVRRAWESKDPAVAEVIGATLSSDRLGFPRSFRDQGVPWYVDDDPDLRRAMAATALVTDAHAAAAVYDLRMLTPADLIWLIDWIGNAAANVPEAAQIVLRHLAWHVADAATAEYVFEIDDDHPAYQELKAFQGYRTLDSRPQWVTRDIEYAKSRPSVPEQAAKLRDAIDRARTDINDWWRVVVALAGADDNIESLLGWDLTSRTLWSAMDIEEQNDCLTLGLNYVNARNPELFRWEGRRQWTLDETMPDWAAVFLFATLAVHRPDLSTLVETATWVSWASAIAVVPTFLHREEWQRQVRDMATDPGRNAIDEAVLHQIERTDDTSFAYHPLADFSDPDLLHVVEQIARSANESQQRRDAAINILAEHAPAAALDVSRAALSDDDAPPNAIATIARLAPEATVAAWVSANCLGQFEYLRELNIDDLSDSSLEKLSSMLLDALPFDEHPDDPDDFSGRTPDAVARRMRMRLMQAMASRGMTASLVELEHKLPAIHHENLWHLQREARAREALAMWRPLPPRTLMNLVDNGDARLVRDSAGLLTLLLEQLDEIQHDLQSRSTFRSLWDGEPGVDGASPKSEDTISDWLADQLRLRLRPHIVVDREVQVRRNTDAGVGTRIDITVTSNGAHIGRVVFEAKHVDNRDLMTAIGSQLVGKYMDPAGLTHGIYIVYWSATKLRPAGWTKKHADIAVLANELREQTTHHLTRRQIEVFVLNIGNATA</sequence>